<reference evidence="3 4" key="1">
    <citation type="submission" date="2020-03" db="EMBL/GenBank/DDBJ databases">
        <title>Tamlana sp. nov, isolated from XXX.</title>
        <authorList>
            <person name="Cao W.R."/>
        </authorList>
    </citation>
    <scope>NUCLEOTIDE SEQUENCE [LARGE SCALE GENOMIC DNA]</scope>
    <source>
        <strain evidence="3 4">HST1-43</strain>
    </source>
</reference>
<evidence type="ECO:0000313" key="4">
    <source>
        <dbReference type="Proteomes" id="UP000760545"/>
    </source>
</evidence>
<feature type="compositionally biased region" description="Basic and acidic residues" evidence="1">
    <location>
        <begin position="82"/>
        <end position="101"/>
    </location>
</feature>
<comment type="caution">
    <text evidence="3">The sequence shown here is derived from an EMBL/GenBank/DDBJ whole genome shotgun (WGS) entry which is preliminary data.</text>
</comment>
<organism evidence="3 4">
    <name type="scientific">Tamlana crocina</name>
    <dbReference type="NCBI Taxonomy" id="393006"/>
    <lineage>
        <taxon>Bacteria</taxon>
        <taxon>Pseudomonadati</taxon>
        <taxon>Bacteroidota</taxon>
        <taxon>Flavobacteriia</taxon>
        <taxon>Flavobacteriales</taxon>
        <taxon>Flavobacteriaceae</taxon>
        <taxon>Tamlana</taxon>
    </lineage>
</organism>
<feature type="region of interest" description="Disordered" evidence="1">
    <location>
        <begin position="80"/>
        <end position="115"/>
    </location>
</feature>
<accession>A0ABX1D6Q0</accession>
<gene>
    <name evidence="3" type="ORF">HC176_00715</name>
</gene>
<protein>
    <submittedName>
        <fullName evidence="3">Uncharacterized protein</fullName>
    </submittedName>
</protein>
<proteinExistence type="predicted"/>
<name>A0ABX1D6Q0_9FLAO</name>
<dbReference type="Proteomes" id="UP000760545">
    <property type="component" value="Unassembled WGS sequence"/>
</dbReference>
<keyword evidence="4" id="KW-1185">Reference proteome</keyword>
<sequence>MKNIAIILALVFAASISAYAQKRSDLKGPAYKNFKHGQQKTEATPIYAVAKEEKLTGPAYKNKKHTNDTADKTYTTVVFGSDKSDLKGPEYKNHKPWRENEGNDNSNALVAKNED</sequence>
<dbReference type="EMBL" id="JAAVJS010000001">
    <property type="protein sequence ID" value="NJX14006.1"/>
    <property type="molecule type" value="Genomic_DNA"/>
</dbReference>
<evidence type="ECO:0000256" key="1">
    <source>
        <dbReference type="SAM" id="MobiDB-lite"/>
    </source>
</evidence>
<evidence type="ECO:0000256" key="2">
    <source>
        <dbReference type="SAM" id="SignalP"/>
    </source>
</evidence>
<feature type="signal peptide" evidence="2">
    <location>
        <begin position="1"/>
        <end position="20"/>
    </location>
</feature>
<evidence type="ECO:0000313" key="3">
    <source>
        <dbReference type="EMBL" id="NJX14006.1"/>
    </source>
</evidence>
<feature type="chain" id="PRO_5046993695" evidence="2">
    <location>
        <begin position="21"/>
        <end position="115"/>
    </location>
</feature>
<dbReference type="RefSeq" id="WP_167916261.1">
    <property type="nucleotide sequence ID" value="NZ_JAAVJS010000001.1"/>
</dbReference>
<keyword evidence="2" id="KW-0732">Signal</keyword>